<dbReference type="SUPFAM" id="SSF48576">
    <property type="entry name" value="Terpenoid synthases"/>
    <property type="match status" value="1"/>
</dbReference>
<gene>
    <name evidence="1" type="primary">LOC114339502</name>
</gene>
<dbReference type="RefSeq" id="XP_028145965.1">
    <property type="nucleotide sequence ID" value="XM_028290164.1"/>
</dbReference>
<dbReference type="FunCoup" id="A0A6P7GQB2">
    <property type="interactions" value="1748"/>
</dbReference>
<dbReference type="Pfam" id="PF00494">
    <property type="entry name" value="SQS_PSY"/>
    <property type="match status" value="1"/>
</dbReference>
<dbReference type="Gene3D" id="1.10.600.10">
    <property type="entry name" value="Farnesyl Diphosphate Synthase"/>
    <property type="match status" value="1"/>
</dbReference>
<dbReference type="InterPro" id="IPR002060">
    <property type="entry name" value="Squ/phyt_synthse"/>
</dbReference>
<dbReference type="InParanoid" id="A0A6P7GQB2"/>
<protein>
    <submittedName>
        <fullName evidence="1">NADH dehydrogenase (Ubiquinone) complex I, assembly factor 6-like</fullName>
    </submittedName>
</protein>
<reference evidence="1" key="1">
    <citation type="submission" date="2025-08" db="UniProtKB">
        <authorList>
            <consortium name="RefSeq"/>
        </authorList>
    </citation>
    <scope>IDENTIFICATION</scope>
    <source>
        <tissue evidence="1">Whole insect</tissue>
    </source>
</reference>
<organism evidence="1">
    <name type="scientific">Diabrotica virgifera virgifera</name>
    <name type="common">western corn rootworm</name>
    <dbReference type="NCBI Taxonomy" id="50390"/>
    <lineage>
        <taxon>Eukaryota</taxon>
        <taxon>Metazoa</taxon>
        <taxon>Ecdysozoa</taxon>
        <taxon>Arthropoda</taxon>
        <taxon>Hexapoda</taxon>
        <taxon>Insecta</taxon>
        <taxon>Pterygota</taxon>
        <taxon>Neoptera</taxon>
        <taxon>Endopterygota</taxon>
        <taxon>Coleoptera</taxon>
        <taxon>Polyphaga</taxon>
        <taxon>Cucujiformia</taxon>
        <taxon>Chrysomeloidea</taxon>
        <taxon>Chrysomelidae</taxon>
        <taxon>Galerucinae</taxon>
        <taxon>Diabroticina</taxon>
        <taxon>Diabroticites</taxon>
        <taxon>Diabrotica</taxon>
    </lineage>
</organism>
<accession>A0A6P7GQB2</accession>
<dbReference type="InterPro" id="IPR008949">
    <property type="entry name" value="Isoprenoid_synthase_dom_sf"/>
</dbReference>
<sequence>MSFRRSSSSLLKLFKNESLFSTYRFSSKTTGEYCLNYVKKYDYENFVCTLLLENSARASALAVRSFNIEIAQVVENVSQETIGLMRLKFWEETVEKCLSTNYKLVPKHPVAQELFRANSMKKLSKRYLHNLINSRKTTLNILGFKSLEDMEKYTEQSVSNVYYLILESCDVKNIDADHAASHLGKAQGIVQHIRSVPHAARLNFLAIPDDILIKNKVSQEHIRRAKNSKELHECIFEIASRAHQHLMKARSLMEKVPQEGRKVLLPAVPVFIYLERLQKVDYNVFHPSLQHRSWKLLPQLWFTNFRKNLLCKILIANIFYI</sequence>
<name>A0A6P7GQB2_DIAVI</name>
<proteinExistence type="predicted"/>
<dbReference type="AlphaFoldDB" id="A0A6P7GQB2"/>
<evidence type="ECO:0000313" key="1">
    <source>
        <dbReference type="RefSeq" id="XP_028145965.1"/>
    </source>
</evidence>